<dbReference type="PROSITE" id="PS51456">
    <property type="entry name" value="MYOSIN_MOTOR"/>
    <property type="match status" value="1"/>
</dbReference>
<keyword evidence="5 8" id="KW-0518">Myosin</keyword>
<dbReference type="Gene3D" id="3.40.850.10">
    <property type="entry name" value="Kinesin motor domain"/>
    <property type="match status" value="1"/>
</dbReference>
<feature type="compositionally biased region" description="Basic and acidic residues" evidence="10">
    <location>
        <begin position="1153"/>
        <end position="1162"/>
    </location>
</feature>
<feature type="compositionally biased region" description="Basic and acidic residues" evidence="10">
    <location>
        <begin position="1106"/>
        <end position="1141"/>
    </location>
</feature>
<dbReference type="Pfam" id="PF00063">
    <property type="entry name" value="Myosin_head"/>
    <property type="match status" value="1"/>
</dbReference>
<keyword evidence="7 8" id="KW-0009">Actin-binding</keyword>
<feature type="region of interest" description="Disordered" evidence="10">
    <location>
        <begin position="1106"/>
        <end position="1289"/>
    </location>
</feature>
<dbReference type="Gene3D" id="1.10.10.820">
    <property type="match status" value="1"/>
</dbReference>
<dbReference type="STRING" id="1296100.A0A1B9GE73"/>
<feature type="compositionally biased region" description="Low complexity" evidence="10">
    <location>
        <begin position="256"/>
        <end position="275"/>
    </location>
</feature>
<feature type="binding site" evidence="8">
    <location>
        <begin position="230"/>
        <end position="237"/>
    </location>
    <ligand>
        <name>ATP</name>
        <dbReference type="ChEBI" id="CHEBI:30616"/>
    </ligand>
</feature>
<dbReference type="GO" id="GO:0016459">
    <property type="term" value="C:myosin complex"/>
    <property type="evidence" value="ECO:0007669"/>
    <property type="project" value="UniProtKB-KW"/>
</dbReference>
<evidence type="ECO:0000313" key="12">
    <source>
        <dbReference type="EMBL" id="OCF29353.1"/>
    </source>
</evidence>
<dbReference type="SUPFAM" id="SSF52540">
    <property type="entry name" value="P-loop containing nucleoside triphosphate hydrolases"/>
    <property type="match status" value="1"/>
</dbReference>
<dbReference type="OrthoDB" id="6108017at2759"/>
<evidence type="ECO:0000256" key="6">
    <source>
        <dbReference type="ARBA" id="ARBA00023175"/>
    </source>
</evidence>
<dbReference type="SUPFAM" id="SSF57997">
    <property type="entry name" value="Tropomyosin"/>
    <property type="match status" value="1"/>
</dbReference>
<dbReference type="PRINTS" id="PR00193">
    <property type="entry name" value="MYOSINHEAVY"/>
</dbReference>
<feature type="compositionally biased region" description="Polar residues" evidence="10">
    <location>
        <begin position="1683"/>
        <end position="1700"/>
    </location>
</feature>
<dbReference type="InterPro" id="IPR001609">
    <property type="entry name" value="Myosin_head_motor_dom-like"/>
</dbReference>
<feature type="compositionally biased region" description="Basic and acidic residues" evidence="10">
    <location>
        <begin position="1189"/>
        <end position="1200"/>
    </location>
</feature>
<dbReference type="GO" id="GO:0051015">
    <property type="term" value="F:actin filament binding"/>
    <property type="evidence" value="ECO:0007669"/>
    <property type="project" value="TreeGrafter"/>
</dbReference>
<keyword evidence="6 8" id="KW-0505">Motor protein</keyword>
<protein>
    <submittedName>
        <fullName evidence="12">Myosin heavy chain</fullName>
    </submittedName>
</protein>
<feature type="compositionally biased region" description="Basic and acidic residues" evidence="10">
    <location>
        <begin position="1221"/>
        <end position="1272"/>
    </location>
</feature>
<evidence type="ECO:0000256" key="4">
    <source>
        <dbReference type="ARBA" id="ARBA00023054"/>
    </source>
</evidence>
<evidence type="ECO:0000256" key="10">
    <source>
        <dbReference type="SAM" id="MobiDB-lite"/>
    </source>
</evidence>
<feature type="region of interest" description="Disordered" evidence="10">
    <location>
        <begin position="254"/>
        <end position="289"/>
    </location>
</feature>
<feature type="region of interest" description="Disordered" evidence="10">
    <location>
        <begin position="1633"/>
        <end position="1654"/>
    </location>
</feature>
<feature type="coiled-coil region" evidence="9">
    <location>
        <begin position="1719"/>
        <end position="1756"/>
    </location>
</feature>
<feature type="domain" description="Myosin motor" evidence="11">
    <location>
        <begin position="137"/>
        <end position="877"/>
    </location>
</feature>
<evidence type="ECO:0000256" key="9">
    <source>
        <dbReference type="SAM" id="Coils"/>
    </source>
</evidence>
<dbReference type="VEuPathDB" id="FungiDB:I302_00855"/>
<dbReference type="Gene3D" id="1.20.58.530">
    <property type="match status" value="1"/>
</dbReference>
<evidence type="ECO:0000256" key="7">
    <source>
        <dbReference type="ARBA" id="ARBA00023203"/>
    </source>
</evidence>
<feature type="region of interest" description="Disordered" evidence="10">
    <location>
        <begin position="1573"/>
        <end position="1598"/>
    </location>
</feature>
<feature type="region of interest" description="Actin-binding" evidence="8">
    <location>
        <begin position="755"/>
        <end position="777"/>
    </location>
</feature>
<feature type="compositionally biased region" description="Polar residues" evidence="10">
    <location>
        <begin position="1163"/>
        <end position="1177"/>
    </location>
</feature>
<dbReference type="Gene3D" id="1.20.5.340">
    <property type="match status" value="1"/>
</dbReference>
<organism evidence="12">
    <name type="scientific">Kwoniella bestiolae CBS 10118</name>
    <dbReference type="NCBI Taxonomy" id="1296100"/>
    <lineage>
        <taxon>Eukaryota</taxon>
        <taxon>Fungi</taxon>
        <taxon>Dikarya</taxon>
        <taxon>Basidiomycota</taxon>
        <taxon>Agaricomycotina</taxon>
        <taxon>Tremellomycetes</taxon>
        <taxon>Tremellales</taxon>
        <taxon>Cryptococcaceae</taxon>
        <taxon>Kwoniella</taxon>
    </lineage>
</organism>
<evidence type="ECO:0000256" key="2">
    <source>
        <dbReference type="ARBA" id="ARBA00022741"/>
    </source>
</evidence>
<evidence type="ECO:0000256" key="1">
    <source>
        <dbReference type="ARBA" id="ARBA00008314"/>
    </source>
</evidence>
<dbReference type="GO" id="GO:0005737">
    <property type="term" value="C:cytoplasm"/>
    <property type="evidence" value="ECO:0007669"/>
    <property type="project" value="TreeGrafter"/>
</dbReference>
<sequence>MNPSALMRRVNRDERDQGALAAAQAEFNEKNVQLFTFIQLHLFLLVELTIPMDRLVSLTRRTTPRPPIYPYDVPPSSSHRRMWLPDPVEGFLPCWIRSQSGDDNSPDATAEVQISTTNELRTVPLYQLSPMNPPQFDGVEDIADLTHLNEASVINNLRMRYQSNNIYTYSGLFLISLNPYQPLPIYTPKHIAQYRTRRREENAPHIFAVAERAWQQIGEERESQSILITGESGAGKTENTKKVIQYLAAIATSQIPSDPSSSSSSSLTRTKSLSKAPSTGLPRSSSFKGKDASEIDLSSLAISEPSLGLLEQQILQANPILEAFGNAQTMRNNNSSRFGKFIRIFFSPSGAIAGANIDWYLLEKSRVTTRAEGERNFHVFYQLLKGAKEAKLADRLLLDGGPEKFEFLKKTRHQIDGVNDHTEWRLLKEALAVVGFTDTEQLELFRIPAVILHIGNLLLTGSSTDQAFLPPAMQPVADRICHLLGISVKEFTKSVLQPKVRAGREWVTNARTKKQAEDELAALCKFMYEKTFGWMVERINTALDRPSAKSLSIGVLDIAGFEIFVENSYEQLLINFTNEKLQQFFNFHMFTLEQEEYAREGIEWDYVNFGLDLQPTIELIESTQPIGMLSLLDEECIMPRATDLTFTEKVQQLWETPKGATSKHPGSSKFKATRFGAGFVIKHYAGDVEYRTQGWLEKNKDPINEAVARLLATSEIPSIATLFSEYSEDTAAVGVVKKVKRGAFRTVGQRHKEQLGQLMQQLSSTQPHFVRCIVPNSDKQPGKVSVNLVLDQLRCNGVLEGIRIARLGYPNRHSFAEFRQRYEVLTPGVIPKGYMDGRKAAERIAEALELDKQFYKIGATKIFFKAGVLAELEERRDNLLTDLFRRFQSAARMHVARRRILKLINRAQAVRTIQRNARVYLQLKDWPWWGLYVKVRPLLAATRTDDELVRKQAELAMAKERAERDEMEKKKLEELKASLVAEKTKVEGDLSSERELGREKDRMLERSKAREAELEEKIKELEGDIDLLDAEREKAVTNADLAKERLSKVQADFEALVEQAAMLEKQGSIWQKREAELLKDSKERSNVHSKLEKEKVELQNRVDDLKREVTQKEEALKRAKDRAEANSMEMEKRLQLEKSKAESGNSQATALNEDLRRAKSQMDELQSTIQRHTSSIEAKQRELSALNAKHKESEQARETSEQALAAMNVKMDSIKSQLSAKDNEKQSEVTARQKLEKELDDLREVMAAKSSEDSKRQEADKSREQEMSRLRDQVSQLQKSLDDQREAAQQLANKLRVDVEALKNSHTNAQRDLKAAQNALKEKEEKLAAMQIKINEVEERRRKDEKELEMVREQLSGTESRLQSTARARDDIEKHLQELQDEYNGLEDAVLEIEGEKANWAKSLDNVSRQLQEESSKRHHFEQEVHNNQVELAEHRNTALQAERALAKAAADIKTRDKEIDFLRGRENKTVVEHYHVLEKAKKFTDQQLAEQVRENDRLNTLLKSLETHRNRLNADLEDLARQYDKLKASKSKEARSARASLSPEDKDLTQLLEEEKKARRVLESRINSLEKDLQDQRKQASTASLSASSSRGMEMKYRQAQDDLSRLEIEHQNTLEQNGRLQNQINDLQKALSSATARSLPTPAPATPSNNLRREDLLRGLQQSHDALRGDMSDQLRRLNEATSTPLTPSKRQSVINANGTPSHTSSGGTGGQDLISAKKIKALEMEVEALKRQLEDEQDEKDFLIEQMDKLQSDEGGGGLGKDGKLFPYEQAVYSHFRLKAKSLRSQLDHWLAMEDLNNSAPGSNLTPSVSASAPRTEDVVQLKHLLQQFDPETSPLRHS</sequence>
<dbReference type="PANTHER" id="PTHR13140">
    <property type="entry name" value="MYOSIN"/>
    <property type="match status" value="1"/>
</dbReference>
<dbReference type="CDD" id="cd01377">
    <property type="entry name" value="MYSc_class_II"/>
    <property type="match status" value="1"/>
</dbReference>
<proteinExistence type="inferred from homology"/>
<dbReference type="GO" id="GO:0000146">
    <property type="term" value="F:microfilament motor activity"/>
    <property type="evidence" value="ECO:0007669"/>
    <property type="project" value="TreeGrafter"/>
</dbReference>
<dbReference type="GO" id="GO:0016020">
    <property type="term" value="C:membrane"/>
    <property type="evidence" value="ECO:0007669"/>
    <property type="project" value="TreeGrafter"/>
</dbReference>
<dbReference type="InterPro" id="IPR036961">
    <property type="entry name" value="Kinesin_motor_dom_sf"/>
</dbReference>
<evidence type="ECO:0000256" key="5">
    <source>
        <dbReference type="ARBA" id="ARBA00023123"/>
    </source>
</evidence>
<name>A0A1B9GE73_9TREE</name>
<feature type="region of interest" description="Disordered" evidence="10">
    <location>
        <begin position="1683"/>
        <end position="1715"/>
    </location>
</feature>
<keyword evidence="2 8" id="KW-0547">Nucleotide-binding</keyword>
<dbReference type="Gene3D" id="1.20.5.4820">
    <property type="match status" value="1"/>
</dbReference>
<comment type="similarity">
    <text evidence="1 8">Belongs to the TRAFAC class myosin-kinesin ATPase superfamily. Myosin family.</text>
</comment>
<evidence type="ECO:0000256" key="8">
    <source>
        <dbReference type="PROSITE-ProRule" id="PRU00782"/>
    </source>
</evidence>
<gene>
    <name evidence="12" type="ORF">I302_00855</name>
</gene>
<feature type="region of interest" description="Disordered" evidence="10">
    <location>
        <begin position="1529"/>
        <end position="1552"/>
    </location>
</feature>
<evidence type="ECO:0000259" key="11">
    <source>
        <dbReference type="PROSITE" id="PS51456"/>
    </source>
</evidence>
<accession>A0A1B9GE73</accession>
<dbReference type="GO" id="GO:0007015">
    <property type="term" value="P:actin filament organization"/>
    <property type="evidence" value="ECO:0007669"/>
    <property type="project" value="TreeGrafter"/>
</dbReference>
<reference evidence="12" key="2">
    <citation type="submission" date="2014-01" db="EMBL/GenBank/DDBJ databases">
        <title>Evolution of pathogenesis and genome organization in the Tremellales.</title>
        <authorList>
            <person name="Cuomo C."/>
            <person name="Litvintseva A."/>
            <person name="Heitman J."/>
            <person name="Chen Y."/>
            <person name="Sun S."/>
            <person name="Springer D."/>
            <person name="Dromer F."/>
            <person name="Young S."/>
            <person name="Zeng Q."/>
            <person name="Chapman S."/>
            <person name="Gujja S."/>
            <person name="Saif S."/>
            <person name="Birren B."/>
        </authorList>
    </citation>
    <scope>NUCLEOTIDE SEQUENCE</scope>
    <source>
        <strain evidence="12">CBS 10118</strain>
    </source>
</reference>
<dbReference type="PANTHER" id="PTHR13140:SF857">
    <property type="entry name" value="MYOSIN-11"/>
    <property type="match status" value="1"/>
</dbReference>
<dbReference type="Gene3D" id="1.20.120.720">
    <property type="entry name" value="Myosin VI head, motor domain, U50 subdomain"/>
    <property type="match status" value="1"/>
</dbReference>
<dbReference type="GO" id="GO:0005524">
    <property type="term" value="F:ATP binding"/>
    <property type="evidence" value="ECO:0007669"/>
    <property type="project" value="UniProtKB-UniRule"/>
</dbReference>
<dbReference type="SMART" id="SM00242">
    <property type="entry name" value="MYSc"/>
    <property type="match status" value="1"/>
</dbReference>
<dbReference type="InterPro" id="IPR027417">
    <property type="entry name" value="P-loop_NTPase"/>
</dbReference>
<keyword evidence="4 9" id="KW-0175">Coiled coil</keyword>
<dbReference type="FunFam" id="1.10.10.820:FF:000001">
    <property type="entry name" value="Myosin heavy chain"/>
    <property type="match status" value="1"/>
</dbReference>
<keyword evidence="3 8" id="KW-0067">ATP-binding</keyword>
<feature type="compositionally biased region" description="Low complexity" evidence="10">
    <location>
        <begin position="1581"/>
        <end position="1591"/>
    </location>
</feature>
<dbReference type="EMBL" id="KI894018">
    <property type="protein sequence ID" value="OCF29353.1"/>
    <property type="molecule type" value="Genomic_DNA"/>
</dbReference>
<evidence type="ECO:0000256" key="3">
    <source>
        <dbReference type="ARBA" id="ARBA00022840"/>
    </source>
</evidence>
<reference evidence="12" key="1">
    <citation type="submission" date="2013-07" db="EMBL/GenBank/DDBJ databases">
        <title>The Genome Sequence of Cryptococcus bestiolae CBS10118.</title>
        <authorList>
            <consortium name="The Broad Institute Genome Sequencing Platform"/>
            <person name="Cuomo C."/>
            <person name="Litvintseva A."/>
            <person name="Chen Y."/>
            <person name="Heitman J."/>
            <person name="Sun S."/>
            <person name="Springer D."/>
            <person name="Dromer F."/>
            <person name="Young S.K."/>
            <person name="Zeng Q."/>
            <person name="Gargeya S."/>
            <person name="Fitzgerald M."/>
            <person name="Abouelleil A."/>
            <person name="Alvarado L."/>
            <person name="Berlin A.M."/>
            <person name="Chapman S.B."/>
            <person name="Dewar J."/>
            <person name="Goldberg J."/>
            <person name="Griggs A."/>
            <person name="Gujja S."/>
            <person name="Hansen M."/>
            <person name="Howarth C."/>
            <person name="Imamovic A."/>
            <person name="Larimer J."/>
            <person name="McCowan C."/>
            <person name="Murphy C."/>
            <person name="Pearson M."/>
            <person name="Priest M."/>
            <person name="Roberts A."/>
            <person name="Saif S."/>
            <person name="Shea T."/>
            <person name="Sykes S."/>
            <person name="Wortman J."/>
            <person name="Nusbaum C."/>
            <person name="Birren B."/>
        </authorList>
    </citation>
    <scope>NUCLEOTIDE SEQUENCE [LARGE SCALE GENOMIC DNA]</scope>
    <source>
        <strain evidence="12">CBS 10118</strain>
    </source>
</reference>